<evidence type="ECO:0000256" key="1">
    <source>
        <dbReference type="SAM" id="Coils"/>
    </source>
</evidence>
<dbReference type="OrthoDB" id="3939134at2759"/>
<feature type="compositionally biased region" description="Basic and acidic residues" evidence="2">
    <location>
        <begin position="493"/>
        <end position="508"/>
    </location>
</feature>
<dbReference type="GO" id="GO:0003677">
    <property type="term" value="F:DNA binding"/>
    <property type="evidence" value="ECO:0007669"/>
    <property type="project" value="InterPro"/>
</dbReference>
<feature type="region of interest" description="Disordered" evidence="2">
    <location>
        <begin position="570"/>
        <end position="682"/>
    </location>
</feature>
<feature type="compositionally biased region" description="Basic residues" evidence="2">
    <location>
        <begin position="576"/>
        <end position="585"/>
    </location>
</feature>
<feature type="region of interest" description="Disordered" evidence="2">
    <location>
        <begin position="77"/>
        <end position="104"/>
    </location>
</feature>
<keyword evidence="4" id="KW-1185">Reference proteome</keyword>
<feature type="compositionally biased region" description="Polar residues" evidence="2">
    <location>
        <begin position="265"/>
        <end position="278"/>
    </location>
</feature>
<feature type="region of interest" description="Disordered" evidence="2">
    <location>
        <begin position="122"/>
        <end position="551"/>
    </location>
</feature>
<dbReference type="InterPro" id="IPR017956">
    <property type="entry name" value="AT_hook_DNA-bd_motif"/>
</dbReference>
<feature type="compositionally biased region" description="Basic residues" evidence="2">
    <location>
        <begin position="450"/>
        <end position="459"/>
    </location>
</feature>
<dbReference type="EMBL" id="JAPEVA010000134">
    <property type="protein sequence ID" value="KAJ4398286.1"/>
    <property type="molecule type" value="Genomic_DNA"/>
</dbReference>
<dbReference type="Proteomes" id="UP001140510">
    <property type="component" value="Unassembled WGS sequence"/>
</dbReference>
<name>A0A9W9D3M9_9PLEO</name>
<dbReference type="AlphaFoldDB" id="A0A9W9D3M9"/>
<dbReference type="SMART" id="SM00384">
    <property type="entry name" value="AT_hook"/>
    <property type="match status" value="5"/>
</dbReference>
<reference evidence="3" key="1">
    <citation type="submission" date="2022-10" db="EMBL/GenBank/DDBJ databases">
        <title>Tapping the CABI collections for fungal endophytes: first genome assemblies for Collariella, Neodidymelliopsis, Ascochyta clinopodiicola, Didymella pomorum, Didymosphaeria variabile, Neocosmospora piperis and Neocucurbitaria cava.</title>
        <authorList>
            <person name="Hill R."/>
        </authorList>
    </citation>
    <scope>NUCLEOTIDE SEQUENCE</scope>
    <source>
        <strain evidence="3">IMI 355091</strain>
    </source>
</reference>
<feature type="compositionally biased region" description="Basic and acidic residues" evidence="2">
    <location>
        <begin position="628"/>
        <end position="644"/>
    </location>
</feature>
<feature type="coiled-coil region" evidence="1">
    <location>
        <begin position="869"/>
        <end position="896"/>
    </location>
</feature>
<sequence>MAPAGRRFSALSASVYIVDIKAGLFIPSSPSFDTEAASQQLLAEASSPVRRHTPAPPSSSIAAQRGANLLNAARALPTPLPAPASKTGKLVKSGQLKSSKVTKGKLPRASLAGLVSESLQKKGRGKQLYDLEPSPQKRRASLPPQIGALEDEDDDIVPETSEIQPDDDAPVEIPESLNVSAPMESFGDDDVVDAPTSPVMPREELAPSTAKKQLGRPRKSGDSVASAAAQGRETGEIALLAPFEPENEGPSASRKRQGRSRKSGESVTSLAAEGQSTVEADPLTIAASEGRLLEEAKKGRGRPRKSSESTASLATEKGLIAGEDLSATEPPAEKPHEEPKKRLDRPRKSAKSVISRAPEVPADTVQEDVTGKTAAAPKKRLGRPRKSSESTTSRPSDVVFAEVDESFRDSLLQDMQTERPAAAMKPKRKGRPERDIDTTTNGEAGTGSRPAKKVKKLKGPKMISPDEPEFEEDVFPPISTPREGVPQAARRNSRQESRETRRQERREAAQPQGNTPPRVEIPIRSTRTRSSRSQGDPATAPESSSVSAIVRKGSQAQRIAANTRAEMAAFVQEPTKRKKLNRRIHISFPDSSPAAQADEGKDRGAAQTTTAVIRKGRRGTSQEEVDDAVERAADAADASHKGQEQADDDGDGDVQDDQALEEDGHADDASAQYDDEPFPSRSQLPALNQVLDFADGEERPGLCTVGLAKKIDRACIKAGVTLSKQDCSYEDIVECKDDLVRRLASIRSKIPENVRFDFKRDAFAYHFRGLALVFEAMYDKFQQEQEEDEEGEVMESLEALQVLHPYIREMLTFKDTMDSWKVKVTGRGQGDRLIKGIETDLIAPLRIVEKEFKKRLNSLQKAEHDRQARIEMQRQREIQEQELVRQEEAQRSARQRRKRWQDLHIVRMQCELDPYRRRQLQFVEPPDSTETDANGNEFERVPFFGPRNAPPPSSALTMSGKEWTLEQDTALLEALQSLTPLEDIFREHCRPRGALREFTVSDFAAKLAWVRASWAQLLQLHPDWELPEWVQEIPVLP</sequence>
<comment type="caution">
    <text evidence="3">The sequence shown here is derived from an EMBL/GenBank/DDBJ whole genome shotgun (WGS) entry which is preliminary data.</text>
</comment>
<feature type="compositionally biased region" description="Acidic residues" evidence="2">
    <location>
        <begin position="645"/>
        <end position="661"/>
    </location>
</feature>
<organism evidence="3 4">
    <name type="scientific">Didymella pomorum</name>
    <dbReference type="NCBI Taxonomy" id="749634"/>
    <lineage>
        <taxon>Eukaryota</taxon>
        <taxon>Fungi</taxon>
        <taxon>Dikarya</taxon>
        <taxon>Ascomycota</taxon>
        <taxon>Pezizomycotina</taxon>
        <taxon>Dothideomycetes</taxon>
        <taxon>Pleosporomycetidae</taxon>
        <taxon>Pleosporales</taxon>
        <taxon>Pleosporineae</taxon>
        <taxon>Didymellaceae</taxon>
        <taxon>Didymella</taxon>
    </lineage>
</organism>
<keyword evidence="1" id="KW-0175">Coiled coil</keyword>
<evidence type="ECO:0000256" key="2">
    <source>
        <dbReference type="SAM" id="MobiDB-lite"/>
    </source>
</evidence>
<dbReference type="PRINTS" id="PR00929">
    <property type="entry name" value="ATHOOK"/>
</dbReference>
<proteinExistence type="predicted"/>
<protein>
    <submittedName>
        <fullName evidence="3">Uncharacterized protein</fullName>
    </submittedName>
</protein>
<evidence type="ECO:0000313" key="3">
    <source>
        <dbReference type="EMBL" id="KAJ4398286.1"/>
    </source>
</evidence>
<gene>
    <name evidence="3" type="ORF">N0V91_010333</name>
</gene>
<feature type="compositionally biased region" description="Basic and acidic residues" evidence="2">
    <location>
        <begin position="331"/>
        <end position="341"/>
    </location>
</feature>
<evidence type="ECO:0000313" key="4">
    <source>
        <dbReference type="Proteomes" id="UP001140510"/>
    </source>
</evidence>
<accession>A0A9W9D3M9</accession>